<evidence type="ECO:0000259" key="2">
    <source>
        <dbReference type="Pfam" id="PF14543"/>
    </source>
</evidence>
<gene>
    <name evidence="3" type="ORF">LSAT_V11C100041430</name>
</gene>
<dbReference type="Gene3D" id="2.40.70.10">
    <property type="entry name" value="Acid Proteases"/>
    <property type="match status" value="2"/>
</dbReference>
<proteinExistence type="inferred from homology"/>
<dbReference type="InterPro" id="IPR021109">
    <property type="entry name" value="Peptidase_aspartic_dom_sf"/>
</dbReference>
<dbReference type="PANTHER" id="PTHR13683">
    <property type="entry name" value="ASPARTYL PROTEASES"/>
    <property type="match status" value="1"/>
</dbReference>
<dbReference type="InterPro" id="IPR032861">
    <property type="entry name" value="TAXi_N"/>
</dbReference>
<sequence length="280" mass="30359">MDVSSCYANPNVFLDLPLMQPLLYLKEFVNKSIFPVPSHLFLNSLTCCNLVNLYIVLHKNKARIPCKRILFRSDLLWVGCKPYQSCPTSSTLQQNRQRLLLSYARTKDVLKNPTLVQITNAPTISTMEMVVEHQTDWLNISASVLFGSCSTSETGDISQTERTLDGIMGLGRQSISIISQISSQGIAPNSFGHCLAGGDGGGISAFDTAVMPDLCETEITLDGIMGFGRQSISVISQISSQGIAPNSFRHCLAGGDGGEISAFGTLVMPDLVFTPLVKSM</sequence>
<comment type="similarity">
    <text evidence="1">Belongs to the peptidase A1 family.</text>
</comment>
<dbReference type="PANTHER" id="PTHR13683:SF810">
    <property type="entry name" value="NEPENTHESIN"/>
    <property type="match status" value="1"/>
</dbReference>
<organism evidence="3 4">
    <name type="scientific">Lactuca sativa</name>
    <name type="common">Garden lettuce</name>
    <dbReference type="NCBI Taxonomy" id="4236"/>
    <lineage>
        <taxon>Eukaryota</taxon>
        <taxon>Viridiplantae</taxon>
        <taxon>Streptophyta</taxon>
        <taxon>Embryophyta</taxon>
        <taxon>Tracheophyta</taxon>
        <taxon>Spermatophyta</taxon>
        <taxon>Magnoliopsida</taxon>
        <taxon>eudicotyledons</taxon>
        <taxon>Gunneridae</taxon>
        <taxon>Pentapetalae</taxon>
        <taxon>asterids</taxon>
        <taxon>campanulids</taxon>
        <taxon>Asterales</taxon>
        <taxon>Asteraceae</taxon>
        <taxon>Cichorioideae</taxon>
        <taxon>Cichorieae</taxon>
        <taxon>Lactucinae</taxon>
        <taxon>Lactuca</taxon>
    </lineage>
</organism>
<feature type="domain" description="Xylanase inhibitor N-terminal" evidence="2">
    <location>
        <begin position="73"/>
        <end position="201"/>
    </location>
</feature>
<reference evidence="3 4" key="1">
    <citation type="journal article" date="2017" name="Nat. Commun.">
        <title>Genome assembly with in vitro proximity ligation data and whole-genome triplication in lettuce.</title>
        <authorList>
            <person name="Reyes-Chin-Wo S."/>
            <person name="Wang Z."/>
            <person name="Yang X."/>
            <person name="Kozik A."/>
            <person name="Arikit S."/>
            <person name="Song C."/>
            <person name="Xia L."/>
            <person name="Froenicke L."/>
            <person name="Lavelle D.O."/>
            <person name="Truco M.J."/>
            <person name="Xia R."/>
            <person name="Zhu S."/>
            <person name="Xu C."/>
            <person name="Xu H."/>
            <person name="Xu X."/>
            <person name="Cox K."/>
            <person name="Korf I."/>
            <person name="Meyers B.C."/>
            <person name="Michelmore R.W."/>
        </authorList>
    </citation>
    <scope>NUCLEOTIDE SEQUENCE [LARGE SCALE GENOMIC DNA]</scope>
    <source>
        <strain evidence="4">cv. Salinas</strain>
        <tissue evidence="3">Seedlings</tissue>
    </source>
</reference>
<keyword evidence="4" id="KW-1185">Reference proteome</keyword>
<dbReference type="EMBL" id="NBSK02000001">
    <property type="protein sequence ID" value="KAJ0224586.1"/>
    <property type="molecule type" value="Genomic_DNA"/>
</dbReference>
<comment type="caution">
    <text evidence="3">The sequence shown here is derived from an EMBL/GenBank/DDBJ whole genome shotgun (WGS) entry which is preliminary data.</text>
</comment>
<name>A0A9R1XSW7_LACSA</name>
<accession>A0A9R1XSW7</accession>
<dbReference type="AlphaFoldDB" id="A0A9R1XSW7"/>
<evidence type="ECO:0000313" key="4">
    <source>
        <dbReference type="Proteomes" id="UP000235145"/>
    </source>
</evidence>
<dbReference type="GO" id="GO:0004190">
    <property type="term" value="F:aspartic-type endopeptidase activity"/>
    <property type="evidence" value="ECO:0007669"/>
    <property type="project" value="InterPro"/>
</dbReference>
<dbReference type="GO" id="GO:0006508">
    <property type="term" value="P:proteolysis"/>
    <property type="evidence" value="ECO:0007669"/>
    <property type="project" value="InterPro"/>
</dbReference>
<dbReference type="SUPFAM" id="SSF50630">
    <property type="entry name" value="Acid proteases"/>
    <property type="match status" value="2"/>
</dbReference>
<dbReference type="InterPro" id="IPR001461">
    <property type="entry name" value="Aspartic_peptidase_A1"/>
</dbReference>
<dbReference type="Proteomes" id="UP000235145">
    <property type="component" value="Unassembled WGS sequence"/>
</dbReference>
<protein>
    <recommendedName>
        <fullName evidence="2">Xylanase inhibitor N-terminal domain-containing protein</fullName>
    </recommendedName>
</protein>
<evidence type="ECO:0000313" key="3">
    <source>
        <dbReference type="EMBL" id="KAJ0224586.1"/>
    </source>
</evidence>
<evidence type="ECO:0000256" key="1">
    <source>
        <dbReference type="ARBA" id="ARBA00007447"/>
    </source>
</evidence>
<dbReference type="Pfam" id="PF14543">
    <property type="entry name" value="TAXi_N"/>
    <property type="match status" value="1"/>
</dbReference>